<evidence type="ECO:0000256" key="3">
    <source>
        <dbReference type="ARBA" id="ARBA00022737"/>
    </source>
</evidence>
<proteinExistence type="predicted"/>
<sequence>MDRGSVNSVSLDSVELENTPVRGSHLDDTLDSIAFDDWTLTSLSVSEPMTIDPSSSYRTGPDNGSNCHSRDLAEDGMTTSNLKQDFFNLPWLMNSGLSYNTLFWGTEYTNNIYRGAYPLPLSMNLGNTHPELASSHNAEPLQNQHRSSMQPNETSIPTHFMGHNWWPFQAASFEIPPLSADDENVIHADLLGHVGHIPEDAYQKLAEFYAGRARSPFMDKLAFQTFLDLFCEHFSGQLSFIHPTLLEDKDMSQVLLLAVGAVGAQYSALKQASLVAGMLQDLLIDAVKMFCPGTPSATGLTWTQTILLRDICLQYNGGKRFHFERQYDKNRLITFARALRTDPQEPLLLVRQILLTSPVKDDWKLWIADESRVRLLHSIYYLECLQPVFHDIQPLLELVDLTSDTPCPDHLWKCSSETEWKHALANCRQQGLLSDRAPQVDLVNPHRPEGYVRKLSFVYLYTEERLAIKRLMIPTFRNVLFPTTLLTFNGKKQQNVDPKEAIASMRDHVASELNVLYPMNEQDLSPLLAPRNQEIIFTLLRLLRYIPMGNLLAFSGWQASDSQVEPPS</sequence>
<feature type="compositionally biased region" description="Polar residues" evidence="7">
    <location>
        <begin position="50"/>
        <end position="67"/>
    </location>
</feature>
<evidence type="ECO:0000313" key="9">
    <source>
        <dbReference type="Proteomes" id="UP000030753"/>
    </source>
</evidence>
<organism evidence="8 9">
    <name type="scientific">Fusarium oxysporum NRRL 32931</name>
    <dbReference type="NCBI Taxonomy" id="660029"/>
    <lineage>
        <taxon>Eukaryota</taxon>
        <taxon>Fungi</taxon>
        <taxon>Dikarya</taxon>
        <taxon>Ascomycota</taxon>
        <taxon>Pezizomycotina</taxon>
        <taxon>Sordariomycetes</taxon>
        <taxon>Hypocreomycetidae</taxon>
        <taxon>Hypocreales</taxon>
        <taxon>Nectriaceae</taxon>
        <taxon>Fusarium</taxon>
        <taxon>Fusarium oxysporum species complex</taxon>
    </lineage>
</organism>
<dbReference type="GO" id="GO:0006351">
    <property type="term" value="P:DNA-templated transcription"/>
    <property type="evidence" value="ECO:0007669"/>
    <property type="project" value="InterPro"/>
</dbReference>
<keyword evidence="3" id="KW-0677">Repeat</keyword>
<feature type="region of interest" description="Disordered" evidence="7">
    <location>
        <begin position="50"/>
        <end position="73"/>
    </location>
</feature>
<keyword evidence="4" id="KW-0863">Zinc-finger</keyword>
<evidence type="ECO:0000256" key="2">
    <source>
        <dbReference type="ARBA" id="ARBA00022723"/>
    </source>
</evidence>
<dbReference type="Proteomes" id="UP000030753">
    <property type="component" value="Unassembled WGS sequence"/>
</dbReference>
<dbReference type="EMBL" id="JH717843">
    <property type="protein sequence ID" value="EWY92080.1"/>
    <property type="molecule type" value="Genomic_DNA"/>
</dbReference>
<dbReference type="AlphaFoldDB" id="W9IFK1"/>
<dbReference type="GO" id="GO:0000981">
    <property type="term" value="F:DNA-binding transcription factor activity, RNA polymerase II-specific"/>
    <property type="evidence" value="ECO:0007669"/>
    <property type="project" value="InterPro"/>
</dbReference>
<dbReference type="GO" id="GO:0000978">
    <property type="term" value="F:RNA polymerase II cis-regulatory region sequence-specific DNA binding"/>
    <property type="evidence" value="ECO:0007669"/>
    <property type="project" value="InterPro"/>
</dbReference>
<dbReference type="OrthoDB" id="10018191at2759"/>
<dbReference type="HOGENOM" id="CLU_479823_0_0_1"/>
<dbReference type="GO" id="GO:0000785">
    <property type="term" value="C:chromatin"/>
    <property type="evidence" value="ECO:0007669"/>
    <property type="project" value="TreeGrafter"/>
</dbReference>
<evidence type="ECO:0000256" key="7">
    <source>
        <dbReference type="SAM" id="MobiDB-lite"/>
    </source>
</evidence>
<keyword evidence="5" id="KW-0862">Zinc</keyword>
<dbReference type="GO" id="GO:0008270">
    <property type="term" value="F:zinc ion binding"/>
    <property type="evidence" value="ECO:0007669"/>
    <property type="project" value="UniProtKB-KW"/>
</dbReference>
<keyword evidence="6" id="KW-0539">Nucleus</keyword>
<evidence type="ECO:0000256" key="1">
    <source>
        <dbReference type="ARBA" id="ARBA00004123"/>
    </source>
</evidence>
<dbReference type="InterPro" id="IPR051059">
    <property type="entry name" value="VerF-like"/>
</dbReference>
<evidence type="ECO:0000256" key="4">
    <source>
        <dbReference type="ARBA" id="ARBA00022771"/>
    </source>
</evidence>
<dbReference type="GO" id="GO:0005634">
    <property type="term" value="C:nucleus"/>
    <property type="evidence" value="ECO:0007669"/>
    <property type="project" value="UniProtKB-SubCell"/>
</dbReference>
<evidence type="ECO:0000256" key="5">
    <source>
        <dbReference type="ARBA" id="ARBA00022833"/>
    </source>
</evidence>
<evidence type="ECO:0000313" key="8">
    <source>
        <dbReference type="EMBL" id="EWY92080.1"/>
    </source>
</evidence>
<protein>
    <recommendedName>
        <fullName evidence="10">Transcription factor domain-containing protein</fullName>
    </recommendedName>
</protein>
<accession>W9IFK1</accession>
<dbReference type="PANTHER" id="PTHR40626:SF11">
    <property type="entry name" value="ZINC FINGER PROTEIN YPR022C"/>
    <property type="match status" value="1"/>
</dbReference>
<dbReference type="PANTHER" id="PTHR40626">
    <property type="entry name" value="MIP31509P"/>
    <property type="match status" value="1"/>
</dbReference>
<evidence type="ECO:0008006" key="10">
    <source>
        <dbReference type="Google" id="ProtNLM"/>
    </source>
</evidence>
<reference evidence="8 9" key="1">
    <citation type="submission" date="2011-06" db="EMBL/GenBank/DDBJ databases">
        <title>The Genome Sequence of Fusarium oxysporum FOSC 3-a.</title>
        <authorList>
            <consortium name="The Broad Institute Genome Sequencing Platform"/>
            <person name="Ma L.-J."/>
            <person name="Gale L.R."/>
            <person name="Schwartz D.C."/>
            <person name="Zhou S."/>
            <person name="Corby-Kistler H."/>
            <person name="Young S.K."/>
            <person name="Zeng Q."/>
            <person name="Gargeya S."/>
            <person name="Fitzgerald M."/>
            <person name="Haas B."/>
            <person name="Abouelleil A."/>
            <person name="Alvarado L."/>
            <person name="Arachchi H.M."/>
            <person name="Berlin A."/>
            <person name="Brown A."/>
            <person name="Chapman S.B."/>
            <person name="Chen Z."/>
            <person name="Dunbar C."/>
            <person name="Freedman E."/>
            <person name="Gearin G."/>
            <person name="Gellesch M."/>
            <person name="Goldberg J."/>
            <person name="Griggs A."/>
            <person name="Gujja S."/>
            <person name="Heiman D."/>
            <person name="Howarth C."/>
            <person name="Larson L."/>
            <person name="Lui A."/>
            <person name="MacDonald P.J.P."/>
            <person name="Mehta T."/>
            <person name="Montmayeur A."/>
            <person name="Murphy C."/>
            <person name="Neiman D."/>
            <person name="Pearson M."/>
            <person name="Priest M."/>
            <person name="Roberts A."/>
            <person name="Saif S."/>
            <person name="Shea T."/>
            <person name="Shenoy N."/>
            <person name="Sisk P."/>
            <person name="Stolte C."/>
            <person name="Sykes S."/>
            <person name="Wortman J."/>
            <person name="Nusbaum C."/>
            <person name="Birren B."/>
        </authorList>
    </citation>
    <scope>NUCLEOTIDE SEQUENCE [LARGE SCALE GENOMIC DNA]</scope>
    <source>
        <strain evidence="9">FOSC 3-a</strain>
    </source>
</reference>
<evidence type="ECO:0000256" key="6">
    <source>
        <dbReference type="ARBA" id="ARBA00023242"/>
    </source>
</evidence>
<name>W9IFK1_FUSOX</name>
<comment type="subcellular location">
    <subcellularLocation>
        <location evidence="1">Nucleus</location>
    </subcellularLocation>
</comment>
<gene>
    <name evidence="8" type="ORF">FOYG_08980</name>
</gene>
<keyword evidence="2" id="KW-0479">Metal-binding</keyword>